<accession>A0A841KQD3</accession>
<dbReference type="Proteomes" id="UP000579281">
    <property type="component" value="Unassembled WGS sequence"/>
</dbReference>
<dbReference type="EMBL" id="JACHEN010000009">
    <property type="protein sequence ID" value="MBB6215637.1"/>
    <property type="molecule type" value="Genomic_DNA"/>
</dbReference>
<evidence type="ECO:0000313" key="3">
    <source>
        <dbReference type="Proteomes" id="UP000579281"/>
    </source>
</evidence>
<dbReference type="Pfam" id="PF13749">
    <property type="entry name" value="HATPase_c_4"/>
    <property type="match status" value="1"/>
</dbReference>
<dbReference type="InterPro" id="IPR038461">
    <property type="entry name" value="Schlafen_AlbA_2_dom_sf"/>
</dbReference>
<dbReference type="Gene3D" id="3.30.950.30">
    <property type="entry name" value="Schlafen, AAA domain"/>
    <property type="match status" value="1"/>
</dbReference>
<organism evidence="2 3">
    <name type="scientific">Anaerosolibacter carboniphilus</name>
    <dbReference type="NCBI Taxonomy" id="1417629"/>
    <lineage>
        <taxon>Bacteria</taxon>
        <taxon>Bacillati</taxon>
        <taxon>Bacillota</taxon>
        <taxon>Clostridia</taxon>
        <taxon>Peptostreptococcales</taxon>
        <taxon>Thermotaleaceae</taxon>
        <taxon>Anaerosolibacter</taxon>
    </lineage>
</organism>
<gene>
    <name evidence="2" type="ORF">HNQ80_001726</name>
</gene>
<reference evidence="2 3" key="1">
    <citation type="submission" date="2020-08" db="EMBL/GenBank/DDBJ databases">
        <title>Genomic Encyclopedia of Type Strains, Phase IV (KMG-IV): sequencing the most valuable type-strain genomes for metagenomic binning, comparative biology and taxonomic classification.</title>
        <authorList>
            <person name="Goeker M."/>
        </authorList>
    </citation>
    <scope>NUCLEOTIDE SEQUENCE [LARGE SCALE GENOMIC DNA]</scope>
    <source>
        <strain evidence="2 3">DSM 103526</strain>
    </source>
</reference>
<feature type="domain" description="Schlafen AlbA-2" evidence="1">
    <location>
        <begin position="14"/>
        <end position="132"/>
    </location>
</feature>
<keyword evidence="3" id="KW-1185">Reference proteome</keyword>
<evidence type="ECO:0000259" key="1">
    <source>
        <dbReference type="Pfam" id="PF04326"/>
    </source>
</evidence>
<dbReference type="Pfam" id="PF04326">
    <property type="entry name" value="SLFN_AlbA_2"/>
    <property type="match status" value="1"/>
</dbReference>
<name>A0A841KQD3_9FIRM</name>
<dbReference type="InterPro" id="IPR038475">
    <property type="entry name" value="RecG_C_sf"/>
</dbReference>
<proteinExistence type="predicted"/>
<dbReference type="PANTHER" id="PTHR30595:SF6">
    <property type="entry name" value="SCHLAFEN ALBA-2 DOMAIN-CONTAINING PROTEIN"/>
    <property type="match status" value="1"/>
</dbReference>
<dbReference type="Gene3D" id="3.30.565.60">
    <property type="match status" value="1"/>
</dbReference>
<protein>
    <submittedName>
        <fullName evidence="2">Putative HTH transcriptional regulator</fullName>
    </submittedName>
</protein>
<dbReference type="InterPro" id="IPR007421">
    <property type="entry name" value="Schlafen_AlbA_2_dom"/>
</dbReference>
<dbReference type="RefSeq" id="WP_184310104.1">
    <property type="nucleotide sequence ID" value="NZ_JACHEN010000009.1"/>
</dbReference>
<sequence>MDVQRLKMLIKQEEGSKLDFKESLLLNTESAKKELAKDIIAIANSIGGRGHIIIGIKDKSKEIVGIDPIELHEERIQQIISYRCDPPINLRVEHIEIENKCVCVITIFKSYQRPHQMRQTGTFYIRRGSTTDFARRDEIARMFQEIGLISNELIPLYNLDTTVLDRELINNYLKKISLNPSTDMEKSVWHNVGIIHHDAETGKTHPTMGGMLLFCKNPQIYLPYCSVTIVHYEGHEQITQPIHGDIMEMLNRCYGYISEILKDQDYPIEAIFEGIANAVLHRDYFDLTRNIVVFIGDNKIEISNPGNLPRGQNMYTILKDRNPSRRNRWLYDKLLVLDENNRFLKTGFGIYQMNKIFEDIGNVMLLNIEKRSLFKIILPGLKKYKKQGKI</sequence>
<evidence type="ECO:0000313" key="2">
    <source>
        <dbReference type="EMBL" id="MBB6215637.1"/>
    </source>
</evidence>
<comment type="caution">
    <text evidence="2">The sequence shown here is derived from an EMBL/GenBank/DDBJ whole genome shotgun (WGS) entry which is preliminary data.</text>
</comment>
<dbReference type="AlphaFoldDB" id="A0A841KQD3"/>
<dbReference type="PANTHER" id="PTHR30595">
    <property type="entry name" value="GLPR-RELATED TRANSCRIPTIONAL REPRESSOR"/>
    <property type="match status" value="1"/>
</dbReference>